<reference evidence="5" key="1">
    <citation type="submission" date="2015-04" db="EMBL/GenBank/DDBJ databases">
        <title>The genome sequence of the plant pathogenic Rhizarian Plasmodiophora brassicae reveals insights in its biotrophic life cycle and the origin of chitin synthesis.</title>
        <authorList>
            <person name="Schwelm A."/>
            <person name="Fogelqvist J."/>
            <person name="Knaust A."/>
            <person name="Julke S."/>
            <person name="Lilja T."/>
            <person name="Dhandapani V."/>
            <person name="Bonilla-Rosso G."/>
            <person name="Karlsson M."/>
            <person name="Shevchenko A."/>
            <person name="Choi S.R."/>
            <person name="Kim H.G."/>
            <person name="Park J.Y."/>
            <person name="Lim Y.P."/>
            <person name="Ludwig-Muller J."/>
            <person name="Dixelius C."/>
        </authorList>
    </citation>
    <scope>NUCLEOTIDE SEQUENCE</scope>
    <source>
        <tissue evidence="5">Potato root galls</tissue>
    </source>
</reference>
<dbReference type="AlphaFoldDB" id="A0A0H5R822"/>
<sequence>FSSICNQLEMTRPRVKKILDLAKGFRGRSKNCYTIAKPRVEKALQYAYVGRRLRKRNMRTLWIQQINAGARLYGVKYGHFINALNQSPIELDRKILAQVCQTEPFSFKGIVQHLTSEFKLPRIEENRSDDKSVGLIASTFNPTCSATV</sequence>
<dbReference type="GO" id="GO:0006412">
    <property type="term" value="P:translation"/>
    <property type="evidence" value="ECO:0007669"/>
    <property type="project" value="InterPro"/>
</dbReference>
<dbReference type="GO" id="GO:0003735">
    <property type="term" value="F:structural constituent of ribosome"/>
    <property type="evidence" value="ECO:0007669"/>
    <property type="project" value="InterPro"/>
</dbReference>
<accession>A0A0H5R822</accession>
<proteinExistence type="inferred from homology"/>
<evidence type="ECO:0000256" key="4">
    <source>
        <dbReference type="RuleBase" id="RU000561"/>
    </source>
</evidence>
<dbReference type="GO" id="GO:1990904">
    <property type="term" value="C:ribonucleoprotein complex"/>
    <property type="evidence" value="ECO:0007669"/>
    <property type="project" value="UniProtKB-KW"/>
</dbReference>
<feature type="non-terminal residue" evidence="5">
    <location>
        <position position="1"/>
    </location>
</feature>
<evidence type="ECO:0008006" key="6">
    <source>
        <dbReference type="Google" id="ProtNLM"/>
    </source>
</evidence>
<dbReference type="PANTHER" id="PTHR10986">
    <property type="entry name" value="39S RIBOSOMAL PROTEIN L20"/>
    <property type="match status" value="1"/>
</dbReference>
<dbReference type="InterPro" id="IPR005813">
    <property type="entry name" value="Ribosomal_bL20"/>
</dbReference>
<dbReference type="GO" id="GO:0019843">
    <property type="term" value="F:rRNA binding"/>
    <property type="evidence" value="ECO:0007669"/>
    <property type="project" value="InterPro"/>
</dbReference>
<dbReference type="SUPFAM" id="SSF74731">
    <property type="entry name" value="Ribosomal protein L20"/>
    <property type="match status" value="1"/>
</dbReference>
<keyword evidence="3 4" id="KW-0687">Ribonucleoprotein</keyword>
<organism evidence="5">
    <name type="scientific">Spongospora subterranea</name>
    <dbReference type="NCBI Taxonomy" id="70186"/>
    <lineage>
        <taxon>Eukaryota</taxon>
        <taxon>Sar</taxon>
        <taxon>Rhizaria</taxon>
        <taxon>Endomyxa</taxon>
        <taxon>Phytomyxea</taxon>
        <taxon>Plasmodiophorida</taxon>
        <taxon>Plasmodiophoridae</taxon>
        <taxon>Spongospora</taxon>
    </lineage>
</organism>
<dbReference type="Gene3D" id="6.10.160.10">
    <property type="match status" value="1"/>
</dbReference>
<dbReference type="NCBIfam" id="TIGR01032">
    <property type="entry name" value="rplT_bact"/>
    <property type="match status" value="1"/>
</dbReference>
<dbReference type="FunFam" id="1.10.1900.20:FF:000001">
    <property type="entry name" value="50S ribosomal protein L20"/>
    <property type="match status" value="1"/>
</dbReference>
<keyword evidence="2 4" id="KW-0689">Ribosomal protein</keyword>
<dbReference type="HAMAP" id="MF_00382">
    <property type="entry name" value="Ribosomal_bL20"/>
    <property type="match status" value="1"/>
</dbReference>
<dbReference type="Gene3D" id="1.10.1900.20">
    <property type="entry name" value="Ribosomal protein L20"/>
    <property type="match status" value="1"/>
</dbReference>
<dbReference type="InterPro" id="IPR035566">
    <property type="entry name" value="Ribosomal_protein_bL20_C"/>
</dbReference>
<evidence type="ECO:0000313" key="5">
    <source>
        <dbReference type="EMBL" id="CRZ09882.1"/>
    </source>
</evidence>
<name>A0A0H5R822_9EUKA</name>
<dbReference type="Pfam" id="PF00453">
    <property type="entry name" value="Ribosomal_L20"/>
    <property type="match status" value="1"/>
</dbReference>
<dbReference type="GO" id="GO:0005840">
    <property type="term" value="C:ribosome"/>
    <property type="evidence" value="ECO:0007669"/>
    <property type="project" value="UniProtKB-KW"/>
</dbReference>
<dbReference type="CDD" id="cd07026">
    <property type="entry name" value="Ribosomal_L20"/>
    <property type="match status" value="1"/>
</dbReference>
<evidence type="ECO:0000256" key="1">
    <source>
        <dbReference type="ARBA" id="ARBA00007698"/>
    </source>
</evidence>
<dbReference type="PRINTS" id="PR00062">
    <property type="entry name" value="RIBOSOMALL20"/>
</dbReference>
<protein>
    <recommendedName>
        <fullName evidence="6">50S ribosomal protein L20</fullName>
    </recommendedName>
</protein>
<comment type="similarity">
    <text evidence="1 4">Belongs to the bacterial ribosomal protein bL20 family.</text>
</comment>
<evidence type="ECO:0000256" key="3">
    <source>
        <dbReference type="ARBA" id="ARBA00023274"/>
    </source>
</evidence>
<evidence type="ECO:0000256" key="2">
    <source>
        <dbReference type="ARBA" id="ARBA00022980"/>
    </source>
</evidence>
<dbReference type="EMBL" id="HACM01009440">
    <property type="protein sequence ID" value="CRZ09882.1"/>
    <property type="molecule type" value="Transcribed_RNA"/>
</dbReference>